<feature type="chain" id="PRO_5041706091" evidence="1">
    <location>
        <begin position="31"/>
        <end position="106"/>
    </location>
</feature>
<proteinExistence type="predicted"/>
<dbReference type="EMBL" id="BTGU01000053">
    <property type="protein sequence ID" value="GMN54802.1"/>
    <property type="molecule type" value="Genomic_DNA"/>
</dbReference>
<feature type="signal peptide" evidence="1">
    <location>
        <begin position="1"/>
        <end position="30"/>
    </location>
</feature>
<comment type="caution">
    <text evidence="2">The sequence shown here is derived from an EMBL/GenBank/DDBJ whole genome shotgun (WGS) entry which is preliminary data.</text>
</comment>
<keyword evidence="3" id="KW-1185">Reference proteome</keyword>
<sequence>MAQVSTSSNKVFFFSVLVIAFAAAATTASAQDFAPVPAPMATGSAYSSPVSGAVILLDSTVDSKATVLQPRQVEIDHVCIHLPQFQENWGQHTTPLELRAHYSSFL</sequence>
<protein>
    <submittedName>
        <fullName evidence="2">Uncharacterized protein</fullName>
    </submittedName>
</protein>
<dbReference type="AlphaFoldDB" id="A0AA88AP94"/>
<organism evidence="2 3">
    <name type="scientific">Ficus carica</name>
    <name type="common">Common fig</name>
    <dbReference type="NCBI Taxonomy" id="3494"/>
    <lineage>
        <taxon>Eukaryota</taxon>
        <taxon>Viridiplantae</taxon>
        <taxon>Streptophyta</taxon>
        <taxon>Embryophyta</taxon>
        <taxon>Tracheophyta</taxon>
        <taxon>Spermatophyta</taxon>
        <taxon>Magnoliopsida</taxon>
        <taxon>eudicotyledons</taxon>
        <taxon>Gunneridae</taxon>
        <taxon>Pentapetalae</taxon>
        <taxon>rosids</taxon>
        <taxon>fabids</taxon>
        <taxon>Rosales</taxon>
        <taxon>Moraceae</taxon>
        <taxon>Ficeae</taxon>
        <taxon>Ficus</taxon>
    </lineage>
</organism>
<gene>
    <name evidence="2" type="ORF">TIFTF001_023935</name>
</gene>
<evidence type="ECO:0000313" key="3">
    <source>
        <dbReference type="Proteomes" id="UP001187192"/>
    </source>
</evidence>
<name>A0AA88AP94_FICCA</name>
<reference evidence="2" key="1">
    <citation type="submission" date="2023-07" db="EMBL/GenBank/DDBJ databases">
        <title>draft genome sequence of fig (Ficus carica).</title>
        <authorList>
            <person name="Takahashi T."/>
            <person name="Nishimura K."/>
        </authorList>
    </citation>
    <scope>NUCLEOTIDE SEQUENCE</scope>
</reference>
<accession>A0AA88AP94</accession>
<evidence type="ECO:0000313" key="2">
    <source>
        <dbReference type="EMBL" id="GMN54802.1"/>
    </source>
</evidence>
<evidence type="ECO:0000256" key="1">
    <source>
        <dbReference type="SAM" id="SignalP"/>
    </source>
</evidence>
<dbReference type="Proteomes" id="UP001187192">
    <property type="component" value="Unassembled WGS sequence"/>
</dbReference>
<keyword evidence="1" id="KW-0732">Signal</keyword>